<protein>
    <submittedName>
        <fullName evidence="1">Uncharacterized protein</fullName>
    </submittedName>
</protein>
<keyword evidence="2" id="KW-1185">Reference proteome</keyword>
<comment type="caution">
    <text evidence="1">The sequence shown here is derived from an EMBL/GenBank/DDBJ whole genome shotgun (WGS) entry which is preliminary data.</text>
</comment>
<accession>A0AAV4UJK8</accession>
<organism evidence="1 2">
    <name type="scientific">Caerostris darwini</name>
    <dbReference type="NCBI Taxonomy" id="1538125"/>
    <lineage>
        <taxon>Eukaryota</taxon>
        <taxon>Metazoa</taxon>
        <taxon>Ecdysozoa</taxon>
        <taxon>Arthropoda</taxon>
        <taxon>Chelicerata</taxon>
        <taxon>Arachnida</taxon>
        <taxon>Araneae</taxon>
        <taxon>Araneomorphae</taxon>
        <taxon>Entelegynae</taxon>
        <taxon>Araneoidea</taxon>
        <taxon>Araneidae</taxon>
        <taxon>Caerostris</taxon>
    </lineage>
</organism>
<evidence type="ECO:0000313" key="2">
    <source>
        <dbReference type="Proteomes" id="UP001054837"/>
    </source>
</evidence>
<proteinExistence type="predicted"/>
<sequence length="161" mass="17942">MDTLLEGLLPSKDLLSGIPKDANGTMKLSLGHYKNIVNLADKKDIRTDTRAAFRENAMSLLSLLVSQSIKMAQLEGRICELEKSKVEVNNLQQKTLINETLAIAKPSFAAVTKNRVHKETKTVKNDKQTTPAITRKIPNHHKTYITGLQLVGYEKGDPKFD</sequence>
<dbReference type="AlphaFoldDB" id="A0AAV4UJK8"/>
<gene>
    <name evidence="1" type="ORF">CDAR_197111</name>
</gene>
<dbReference type="EMBL" id="BPLQ01011437">
    <property type="protein sequence ID" value="GIY57890.1"/>
    <property type="molecule type" value="Genomic_DNA"/>
</dbReference>
<evidence type="ECO:0000313" key="1">
    <source>
        <dbReference type="EMBL" id="GIY57890.1"/>
    </source>
</evidence>
<name>A0AAV4UJK8_9ARAC</name>
<dbReference type="Proteomes" id="UP001054837">
    <property type="component" value="Unassembled WGS sequence"/>
</dbReference>
<reference evidence="1 2" key="1">
    <citation type="submission" date="2021-06" db="EMBL/GenBank/DDBJ databases">
        <title>Caerostris darwini draft genome.</title>
        <authorList>
            <person name="Kono N."/>
            <person name="Arakawa K."/>
        </authorList>
    </citation>
    <scope>NUCLEOTIDE SEQUENCE [LARGE SCALE GENOMIC DNA]</scope>
</reference>